<reference evidence="1 2" key="1">
    <citation type="submission" date="2019-08" db="EMBL/GenBank/DDBJ databases">
        <title>In-depth cultivation of the pig gut microbiome towards novel bacterial diversity and tailored functional studies.</title>
        <authorList>
            <person name="Wylensek D."/>
            <person name="Hitch T.C.A."/>
            <person name="Clavel T."/>
        </authorList>
    </citation>
    <scope>NUCLEOTIDE SEQUENCE [LARGE SCALE GENOMIC DNA]</scope>
    <source>
        <strain evidence="1 2">BBE-744-WT-12</strain>
    </source>
</reference>
<dbReference type="AlphaFoldDB" id="A0A844G8Q4"/>
<dbReference type="EMBL" id="VUNS01000052">
    <property type="protein sequence ID" value="MST99746.1"/>
    <property type="molecule type" value="Genomic_DNA"/>
</dbReference>
<dbReference type="Proteomes" id="UP000435649">
    <property type="component" value="Unassembled WGS sequence"/>
</dbReference>
<proteinExistence type="predicted"/>
<accession>A0A844G8Q4</accession>
<keyword evidence="2" id="KW-1185">Reference proteome</keyword>
<evidence type="ECO:0000313" key="1">
    <source>
        <dbReference type="EMBL" id="MST99746.1"/>
    </source>
</evidence>
<name>A0A844G8Q4_9BACT</name>
<evidence type="ECO:0000313" key="2">
    <source>
        <dbReference type="Proteomes" id="UP000435649"/>
    </source>
</evidence>
<gene>
    <name evidence="1" type="ORF">FYJ85_22205</name>
</gene>
<comment type="caution">
    <text evidence="1">The sequence shown here is derived from an EMBL/GenBank/DDBJ whole genome shotgun (WGS) entry which is preliminary data.</text>
</comment>
<dbReference type="RefSeq" id="WP_154420908.1">
    <property type="nucleotide sequence ID" value="NZ_VUNS01000052.1"/>
</dbReference>
<sequence>MATDSRELFYDNGTLRIPLADIVFLNTEEERASILAPLPKFYFVIATGKLYVWDGTIWTIINDDPFDENSLPPAGSLPTLLFVRHGKVRSLKLGDEGDVLTVRNGEIVWEPPQYQ</sequence>
<protein>
    <submittedName>
        <fullName evidence="1">Uncharacterized protein</fullName>
    </submittedName>
</protein>
<organism evidence="1 2">
    <name type="scientific">Victivallis lenta</name>
    <dbReference type="NCBI Taxonomy" id="2606640"/>
    <lineage>
        <taxon>Bacteria</taxon>
        <taxon>Pseudomonadati</taxon>
        <taxon>Lentisphaerota</taxon>
        <taxon>Lentisphaeria</taxon>
        <taxon>Victivallales</taxon>
        <taxon>Victivallaceae</taxon>
        <taxon>Victivallis</taxon>
    </lineage>
</organism>